<reference evidence="2 3" key="1">
    <citation type="submission" date="2021-04" db="EMBL/GenBank/DDBJ databases">
        <authorList>
            <person name="De Guttry C."/>
            <person name="Zahm M."/>
            <person name="Klopp C."/>
            <person name="Cabau C."/>
            <person name="Louis A."/>
            <person name="Berthelot C."/>
            <person name="Parey E."/>
            <person name="Roest Crollius H."/>
            <person name="Montfort J."/>
            <person name="Robinson-Rechavi M."/>
            <person name="Bucao C."/>
            <person name="Bouchez O."/>
            <person name="Gislard M."/>
            <person name="Lluch J."/>
            <person name="Milhes M."/>
            <person name="Lampietro C."/>
            <person name="Lopez Roques C."/>
            <person name="Donnadieu C."/>
            <person name="Braasch I."/>
            <person name="Desvignes T."/>
            <person name="Postlethwait J."/>
            <person name="Bobe J."/>
            <person name="Wedekind C."/>
            <person name="Guiguen Y."/>
        </authorList>
    </citation>
    <scope>NUCLEOTIDE SEQUENCE [LARGE SCALE GENOMIC DNA]</scope>
    <source>
        <strain evidence="2">Cs_M1</strain>
        <tissue evidence="2">Blood</tissue>
    </source>
</reference>
<name>A0AAN8QKW6_9TELE</name>
<evidence type="ECO:0000256" key="1">
    <source>
        <dbReference type="SAM" id="MobiDB-lite"/>
    </source>
</evidence>
<keyword evidence="3" id="KW-1185">Reference proteome</keyword>
<accession>A0AAN8QKW6</accession>
<dbReference type="EMBL" id="JAGTTL010000020">
    <property type="protein sequence ID" value="KAK6306845.1"/>
    <property type="molecule type" value="Genomic_DNA"/>
</dbReference>
<comment type="caution">
    <text evidence="2">The sequence shown here is derived from an EMBL/GenBank/DDBJ whole genome shotgun (WGS) entry which is preliminary data.</text>
</comment>
<evidence type="ECO:0000313" key="2">
    <source>
        <dbReference type="EMBL" id="KAK6306845.1"/>
    </source>
</evidence>
<sequence length="146" mass="16340">MSADQEMSQATPPRYPQDRLEDTVREELSQRAVEGLVRKNTSTAREEEPVVDLMTTESFSTETDVTRCADETAILGPEKGPNDICTRDEPDMDIVCPQHVQTETFTIQTDRKPQIPKVAEKDTVYSMSGASGLFQESNTLRTQLLS</sequence>
<dbReference type="Proteomes" id="UP001356427">
    <property type="component" value="Unassembled WGS sequence"/>
</dbReference>
<gene>
    <name evidence="2" type="ORF">J4Q44_G00219930</name>
</gene>
<feature type="region of interest" description="Disordered" evidence="1">
    <location>
        <begin position="1"/>
        <end position="21"/>
    </location>
</feature>
<proteinExistence type="predicted"/>
<organism evidence="2 3">
    <name type="scientific">Coregonus suidteri</name>
    <dbReference type="NCBI Taxonomy" id="861788"/>
    <lineage>
        <taxon>Eukaryota</taxon>
        <taxon>Metazoa</taxon>
        <taxon>Chordata</taxon>
        <taxon>Craniata</taxon>
        <taxon>Vertebrata</taxon>
        <taxon>Euteleostomi</taxon>
        <taxon>Actinopterygii</taxon>
        <taxon>Neopterygii</taxon>
        <taxon>Teleostei</taxon>
        <taxon>Protacanthopterygii</taxon>
        <taxon>Salmoniformes</taxon>
        <taxon>Salmonidae</taxon>
        <taxon>Coregoninae</taxon>
        <taxon>Coregonus</taxon>
    </lineage>
</organism>
<protein>
    <submittedName>
        <fullName evidence="2">Uncharacterized protein</fullName>
    </submittedName>
</protein>
<feature type="compositionally biased region" description="Polar residues" evidence="1">
    <location>
        <begin position="1"/>
        <end position="11"/>
    </location>
</feature>
<dbReference type="AlphaFoldDB" id="A0AAN8QKW6"/>
<evidence type="ECO:0000313" key="3">
    <source>
        <dbReference type="Proteomes" id="UP001356427"/>
    </source>
</evidence>